<dbReference type="PANTHER" id="PTHR42781:SF1">
    <property type="entry name" value="THIAMINE IMPORT ATP-BINDING PROTEIN THIQ"/>
    <property type="match status" value="1"/>
</dbReference>
<dbReference type="PROSITE" id="PS50893">
    <property type="entry name" value="ABC_TRANSPORTER_2"/>
    <property type="match status" value="1"/>
</dbReference>
<keyword evidence="3" id="KW-0997">Cell inner membrane</keyword>
<evidence type="ECO:0000256" key="6">
    <source>
        <dbReference type="ARBA" id="ARBA00022967"/>
    </source>
</evidence>
<dbReference type="InterPro" id="IPR017871">
    <property type="entry name" value="ABC_transporter-like_CS"/>
</dbReference>
<dbReference type="SMART" id="SM00382">
    <property type="entry name" value="AAA"/>
    <property type="match status" value="1"/>
</dbReference>
<dbReference type="HOGENOM" id="CLU_000604_1_22_0"/>
<dbReference type="EMBL" id="CP003379">
    <property type="protein sequence ID" value="AFL89437.1"/>
    <property type="molecule type" value="Genomic_DNA"/>
</dbReference>
<keyword evidence="6" id="KW-1278">Translocase</keyword>
<dbReference type="Pfam" id="PF00005">
    <property type="entry name" value="ABC_tran"/>
    <property type="match status" value="1"/>
</dbReference>
<dbReference type="Gene3D" id="3.40.50.300">
    <property type="entry name" value="P-loop containing nucleotide triphosphate hydrolases"/>
    <property type="match status" value="1"/>
</dbReference>
<organism evidence="9 10">
    <name type="scientific">Terriglobus roseus (strain DSM 18391 / NRRL B-41598 / KBS 63)</name>
    <dbReference type="NCBI Taxonomy" id="926566"/>
    <lineage>
        <taxon>Bacteria</taxon>
        <taxon>Pseudomonadati</taxon>
        <taxon>Acidobacteriota</taxon>
        <taxon>Terriglobia</taxon>
        <taxon>Terriglobales</taxon>
        <taxon>Acidobacteriaceae</taxon>
        <taxon>Terriglobus</taxon>
    </lineage>
</organism>
<dbReference type="SUPFAM" id="SSF52540">
    <property type="entry name" value="P-loop containing nucleoside triphosphate hydrolases"/>
    <property type="match status" value="1"/>
</dbReference>
<accession>I3ZJL9</accession>
<dbReference type="PROSITE" id="PS00211">
    <property type="entry name" value="ABC_TRANSPORTER_1"/>
    <property type="match status" value="1"/>
</dbReference>
<dbReference type="GO" id="GO:0016887">
    <property type="term" value="F:ATP hydrolysis activity"/>
    <property type="evidence" value="ECO:0007669"/>
    <property type="project" value="InterPro"/>
</dbReference>
<name>I3ZJL9_TERRK</name>
<dbReference type="PATRIC" id="fig|926566.3.peg.3161"/>
<feature type="domain" description="ABC transporter" evidence="8">
    <location>
        <begin position="1"/>
        <end position="225"/>
    </location>
</feature>
<evidence type="ECO:0000313" key="10">
    <source>
        <dbReference type="Proteomes" id="UP000006056"/>
    </source>
</evidence>
<evidence type="ECO:0000256" key="4">
    <source>
        <dbReference type="ARBA" id="ARBA00022741"/>
    </source>
</evidence>
<dbReference type="InterPro" id="IPR027417">
    <property type="entry name" value="P-loop_NTPase"/>
</dbReference>
<protein>
    <submittedName>
        <fullName evidence="9">ABC-type spermidine/putrescine transport system, ATPase component</fullName>
    </submittedName>
</protein>
<gene>
    <name evidence="9" type="ordered locus">Terro_3218</name>
</gene>
<evidence type="ECO:0000256" key="7">
    <source>
        <dbReference type="ARBA" id="ARBA00023136"/>
    </source>
</evidence>
<sequence>MKELKIKCDAPIGGIRLRVDTTLSNPSTALFGPSGSGKSSLLRIVAGLWIPAGTEVRLDGVDLTQLPPHKRRIALVAQETALFPHMSVAENIQFATGPRSGEGGFETALHLFDLQPLQNARIATLSGGERKRVAIARALASFPRVLLLDEVFTGMHRTQRNDLILRVREHCAQRGIGILSVTHEPTEALLLNDETLAMDDGKITAQGPTREVLSNDLSLLESTRD</sequence>
<dbReference type="OrthoDB" id="9802264at2"/>
<dbReference type="GO" id="GO:0005524">
    <property type="term" value="F:ATP binding"/>
    <property type="evidence" value="ECO:0007669"/>
    <property type="project" value="UniProtKB-KW"/>
</dbReference>
<reference evidence="9 10" key="1">
    <citation type="submission" date="2012-06" db="EMBL/GenBank/DDBJ databases">
        <title>Complete genome of Terriglobus roseus DSM 18391.</title>
        <authorList>
            <consortium name="US DOE Joint Genome Institute (JGI-PGF)"/>
            <person name="Lucas S."/>
            <person name="Copeland A."/>
            <person name="Lapidus A."/>
            <person name="Glavina del Rio T."/>
            <person name="Dalin E."/>
            <person name="Tice H."/>
            <person name="Bruce D."/>
            <person name="Goodwin L."/>
            <person name="Pitluck S."/>
            <person name="Peters L."/>
            <person name="Mikhailova N."/>
            <person name="Munk A.C.C."/>
            <person name="Kyrpides N."/>
            <person name="Mavromatis K."/>
            <person name="Ivanova N."/>
            <person name="Brettin T."/>
            <person name="Detter J.C."/>
            <person name="Han C."/>
            <person name="Larimer F."/>
            <person name="Land M."/>
            <person name="Hauser L."/>
            <person name="Markowitz V."/>
            <person name="Cheng J.-F."/>
            <person name="Hugenholtz P."/>
            <person name="Woyke T."/>
            <person name="Wu D."/>
            <person name="Brambilla E."/>
            <person name="Klenk H.-P."/>
            <person name="Eisen J.A."/>
        </authorList>
    </citation>
    <scope>NUCLEOTIDE SEQUENCE [LARGE SCALE GENOMIC DNA]</scope>
    <source>
        <strain evidence="10">DSM 18391 / NRRL B-41598 / KBS 63</strain>
    </source>
</reference>
<keyword evidence="1" id="KW-0813">Transport</keyword>
<dbReference type="STRING" id="926566.Terro_3218"/>
<keyword evidence="7" id="KW-0472">Membrane</keyword>
<evidence type="ECO:0000256" key="2">
    <source>
        <dbReference type="ARBA" id="ARBA00022475"/>
    </source>
</evidence>
<dbReference type="InterPro" id="IPR003439">
    <property type="entry name" value="ABC_transporter-like_ATP-bd"/>
</dbReference>
<dbReference type="KEGG" id="trs:Terro_3218"/>
<keyword evidence="4" id="KW-0547">Nucleotide-binding</keyword>
<dbReference type="InterPro" id="IPR003593">
    <property type="entry name" value="AAA+_ATPase"/>
</dbReference>
<evidence type="ECO:0000256" key="1">
    <source>
        <dbReference type="ARBA" id="ARBA00022448"/>
    </source>
</evidence>
<evidence type="ECO:0000259" key="8">
    <source>
        <dbReference type="PROSITE" id="PS50893"/>
    </source>
</evidence>
<evidence type="ECO:0000313" key="9">
    <source>
        <dbReference type="EMBL" id="AFL89437.1"/>
    </source>
</evidence>
<evidence type="ECO:0000256" key="5">
    <source>
        <dbReference type="ARBA" id="ARBA00022840"/>
    </source>
</evidence>
<evidence type="ECO:0000256" key="3">
    <source>
        <dbReference type="ARBA" id="ARBA00022519"/>
    </source>
</evidence>
<dbReference type="RefSeq" id="WP_014786698.1">
    <property type="nucleotide sequence ID" value="NC_018014.1"/>
</dbReference>
<keyword evidence="2" id="KW-1003">Cell membrane</keyword>
<keyword evidence="5" id="KW-0067">ATP-binding</keyword>
<dbReference type="eggNOG" id="COG3842">
    <property type="taxonomic scope" value="Bacteria"/>
</dbReference>
<proteinExistence type="predicted"/>
<dbReference type="PANTHER" id="PTHR42781">
    <property type="entry name" value="SPERMIDINE/PUTRESCINE IMPORT ATP-BINDING PROTEIN POTA"/>
    <property type="match status" value="1"/>
</dbReference>
<dbReference type="InterPro" id="IPR050093">
    <property type="entry name" value="ABC_SmlMolc_Importer"/>
</dbReference>
<dbReference type="Proteomes" id="UP000006056">
    <property type="component" value="Chromosome"/>
</dbReference>
<keyword evidence="10" id="KW-1185">Reference proteome</keyword>
<dbReference type="AlphaFoldDB" id="I3ZJL9"/>